<protein>
    <recommendedName>
        <fullName evidence="10">Cytochrome P450</fullName>
    </recommendedName>
</protein>
<dbReference type="GO" id="GO:0004497">
    <property type="term" value="F:monooxygenase activity"/>
    <property type="evidence" value="ECO:0007669"/>
    <property type="project" value="UniProtKB-KW"/>
</dbReference>
<feature type="binding site" description="axial binding residue" evidence="7">
    <location>
        <position position="508"/>
    </location>
    <ligand>
        <name>heme</name>
        <dbReference type="ChEBI" id="CHEBI:30413"/>
    </ligand>
    <ligandPart>
        <name>Fe</name>
        <dbReference type="ChEBI" id="CHEBI:18248"/>
    </ligandPart>
</feature>
<dbReference type="GeneID" id="80914520"/>
<evidence type="ECO:0000256" key="1">
    <source>
        <dbReference type="ARBA" id="ARBA00010617"/>
    </source>
</evidence>
<evidence type="ECO:0000256" key="5">
    <source>
        <dbReference type="ARBA" id="ARBA00023004"/>
    </source>
</evidence>
<keyword evidence="6" id="KW-0503">Monooxygenase</keyword>
<evidence type="ECO:0008006" key="10">
    <source>
        <dbReference type="Google" id="ProtNLM"/>
    </source>
</evidence>
<evidence type="ECO:0000313" key="9">
    <source>
        <dbReference type="Proteomes" id="UP001140513"/>
    </source>
</evidence>
<dbReference type="PRINTS" id="PR00463">
    <property type="entry name" value="EP450I"/>
</dbReference>
<evidence type="ECO:0000256" key="7">
    <source>
        <dbReference type="PIRSR" id="PIRSR602401-1"/>
    </source>
</evidence>
<dbReference type="InterPro" id="IPR002401">
    <property type="entry name" value="Cyt_P450_E_grp-I"/>
</dbReference>
<dbReference type="OrthoDB" id="1470350at2759"/>
<accession>A0A9W8XCC7</accession>
<dbReference type="SUPFAM" id="SSF48264">
    <property type="entry name" value="Cytochrome P450"/>
    <property type="match status" value="1"/>
</dbReference>
<dbReference type="GO" id="GO:0005506">
    <property type="term" value="F:iron ion binding"/>
    <property type="evidence" value="ECO:0007669"/>
    <property type="project" value="InterPro"/>
</dbReference>
<proteinExistence type="inferred from homology"/>
<evidence type="ECO:0000256" key="4">
    <source>
        <dbReference type="ARBA" id="ARBA00023002"/>
    </source>
</evidence>
<dbReference type="GO" id="GO:0020037">
    <property type="term" value="F:heme binding"/>
    <property type="evidence" value="ECO:0007669"/>
    <property type="project" value="InterPro"/>
</dbReference>
<dbReference type="PANTHER" id="PTHR24291:SF50">
    <property type="entry name" value="BIFUNCTIONAL ALBAFLAVENONE MONOOXYGENASE_TERPENE SYNTHASE"/>
    <property type="match status" value="1"/>
</dbReference>
<dbReference type="InterPro" id="IPR036396">
    <property type="entry name" value="Cyt_P450_sf"/>
</dbReference>
<comment type="cofactor">
    <cofactor evidence="7">
        <name>heme</name>
        <dbReference type="ChEBI" id="CHEBI:30413"/>
    </cofactor>
</comment>
<keyword evidence="4" id="KW-0560">Oxidoreductase</keyword>
<keyword evidence="2 7" id="KW-0349">Heme</keyword>
<dbReference type="GO" id="GO:0016705">
    <property type="term" value="F:oxidoreductase activity, acting on paired donors, with incorporation or reduction of molecular oxygen"/>
    <property type="evidence" value="ECO:0007669"/>
    <property type="project" value="InterPro"/>
</dbReference>
<name>A0A9W8XCC7_9PLEO</name>
<dbReference type="Pfam" id="PF00067">
    <property type="entry name" value="p450"/>
    <property type="match status" value="1"/>
</dbReference>
<evidence type="ECO:0000256" key="2">
    <source>
        <dbReference type="ARBA" id="ARBA00022617"/>
    </source>
</evidence>
<reference evidence="8" key="1">
    <citation type="submission" date="2022-10" db="EMBL/GenBank/DDBJ databases">
        <title>Tapping the CABI collections for fungal endophytes: first genome assemblies for Collariella, Neodidymelliopsis, Ascochyta clinopodiicola, Didymella pomorum, Didymosphaeria variabile, Neocosmospora piperis and Neocucurbitaria cava.</title>
        <authorList>
            <person name="Hill R."/>
        </authorList>
    </citation>
    <scope>NUCLEOTIDE SEQUENCE</scope>
    <source>
        <strain evidence="8">IMI 356815</strain>
    </source>
</reference>
<comment type="caution">
    <text evidence="8">The sequence shown here is derived from an EMBL/GenBank/DDBJ whole genome shotgun (WGS) entry which is preliminary data.</text>
</comment>
<dbReference type="Proteomes" id="UP001140513">
    <property type="component" value="Unassembled WGS sequence"/>
</dbReference>
<gene>
    <name evidence="8" type="ORF">N0V89_010990</name>
</gene>
<dbReference type="RefSeq" id="XP_056066855.1">
    <property type="nucleotide sequence ID" value="XM_056219728.1"/>
</dbReference>
<comment type="similarity">
    <text evidence="1">Belongs to the cytochrome P450 family.</text>
</comment>
<dbReference type="InterPro" id="IPR001128">
    <property type="entry name" value="Cyt_P450"/>
</dbReference>
<dbReference type="PRINTS" id="PR00385">
    <property type="entry name" value="P450"/>
</dbReference>
<evidence type="ECO:0000256" key="6">
    <source>
        <dbReference type="ARBA" id="ARBA00023033"/>
    </source>
</evidence>
<evidence type="ECO:0000313" key="8">
    <source>
        <dbReference type="EMBL" id="KAJ4347055.1"/>
    </source>
</evidence>
<keyword evidence="5 7" id="KW-0408">Iron</keyword>
<dbReference type="InterPro" id="IPR050196">
    <property type="entry name" value="Cytochrome_P450_Monoox"/>
</dbReference>
<dbReference type="Gene3D" id="1.10.630.10">
    <property type="entry name" value="Cytochrome P450"/>
    <property type="match status" value="1"/>
</dbReference>
<dbReference type="AlphaFoldDB" id="A0A9W8XCC7"/>
<dbReference type="PANTHER" id="PTHR24291">
    <property type="entry name" value="CYTOCHROME P450 FAMILY 4"/>
    <property type="match status" value="1"/>
</dbReference>
<keyword evidence="3 7" id="KW-0479">Metal-binding</keyword>
<organism evidence="8 9">
    <name type="scientific">Didymosphaeria variabile</name>
    <dbReference type="NCBI Taxonomy" id="1932322"/>
    <lineage>
        <taxon>Eukaryota</taxon>
        <taxon>Fungi</taxon>
        <taxon>Dikarya</taxon>
        <taxon>Ascomycota</taxon>
        <taxon>Pezizomycotina</taxon>
        <taxon>Dothideomycetes</taxon>
        <taxon>Pleosporomycetidae</taxon>
        <taxon>Pleosporales</taxon>
        <taxon>Massarineae</taxon>
        <taxon>Didymosphaeriaceae</taxon>
        <taxon>Didymosphaeria</taxon>
    </lineage>
</organism>
<evidence type="ECO:0000256" key="3">
    <source>
        <dbReference type="ARBA" id="ARBA00022723"/>
    </source>
</evidence>
<dbReference type="EMBL" id="JAPEUX010000008">
    <property type="protein sequence ID" value="KAJ4347055.1"/>
    <property type="molecule type" value="Genomic_DNA"/>
</dbReference>
<sequence>MVSFGLLALTGLFCILVPILRHIQRLYLNYRLAKQTGLHIFIAPVDPYGILWQAGSRFFTPVLQHFQWCRIIDLSWTWEDDCTRHEKYGENFIVVSPAMNIIYTSDKVAVEEVLAKRKVFIKPKLYEMMNMFGKNVDTVNGEEWSRHRKITAPCFNERVSGFVWDESVRQSQAMLNQWLAQPEGKVSKMVDDTRIVALHVLYAAGFGVQHDFSGGVRISAPGHELSHRDTLMTMLNNFIATMIVAPQEAFFDKIAVILSPRMRSVLLAIKEFRRYTDEAIASERILLAQDRGDQKHNLMSTLIRTSDQAKVDGAQSAMKLTDDEIKGNIFIFNVAGHDTTANTLAYTFALLAINPEVQKWVIEEIDEVLLGDNSLVYEDAYPRLKRVMAVMYETLRLFGPVPQIPRGLVTPNVPLTITRPNSGTSMASSSSTTTLLIPPNTLVNLNIHAMHTTPSTYASHKVWNPKRWITSSSPMPQSAPSNPLTLQNENLLHMEQGFAPWASGPRICPGMKFAQVEFTAVLSTVLKRAWIAPSVKGGEGGSEMTAKTEVEALLQDSHHIGATISMKRPEDLWLKVSKR</sequence>
<keyword evidence="9" id="KW-1185">Reference proteome</keyword>